<evidence type="ECO:0000256" key="1">
    <source>
        <dbReference type="SAM" id="MobiDB-lite"/>
    </source>
</evidence>
<dbReference type="PANTHER" id="PTHR32337">
    <property type="entry name" value="NUCLEOLAR PROTEIN 7"/>
    <property type="match status" value="1"/>
</dbReference>
<dbReference type="Pfam" id="PF08157">
    <property type="entry name" value="NUC129"/>
    <property type="match status" value="1"/>
</dbReference>
<comment type="caution">
    <text evidence="3">The sequence shown here is derived from an EMBL/GenBank/DDBJ whole genome shotgun (WGS) entry which is preliminary data.</text>
</comment>
<feature type="region of interest" description="Disordered" evidence="1">
    <location>
        <begin position="103"/>
        <end position="130"/>
    </location>
</feature>
<feature type="region of interest" description="Disordered" evidence="1">
    <location>
        <begin position="15"/>
        <end position="44"/>
    </location>
</feature>
<feature type="compositionally biased region" description="Basic and acidic residues" evidence="1">
    <location>
        <begin position="19"/>
        <end position="28"/>
    </location>
</feature>
<dbReference type="Proteomes" id="UP001274896">
    <property type="component" value="Unassembled WGS sequence"/>
</dbReference>
<evidence type="ECO:0000259" key="2">
    <source>
        <dbReference type="Pfam" id="PF08157"/>
    </source>
</evidence>
<dbReference type="GO" id="GO:0003723">
    <property type="term" value="F:RNA binding"/>
    <property type="evidence" value="ECO:0007669"/>
    <property type="project" value="TreeGrafter"/>
</dbReference>
<dbReference type="InterPro" id="IPR012579">
    <property type="entry name" value="NOL7_C"/>
</dbReference>
<dbReference type="AlphaFoldDB" id="A0AAE0V724"/>
<gene>
    <name evidence="3" type="ORF">QTP70_016608</name>
</gene>
<feature type="non-terminal residue" evidence="3">
    <location>
        <position position="222"/>
    </location>
</feature>
<proteinExistence type="predicted"/>
<feature type="compositionally biased region" description="Acidic residues" evidence="1">
    <location>
        <begin position="29"/>
        <end position="44"/>
    </location>
</feature>
<dbReference type="GO" id="GO:0005730">
    <property type="term" value="C:nucleolus"/>
    <property type="evidence" value="ECO:0007669"/>
    <property type="project" value="TreeGrafter"/>
</dbReference>
<keyword evidence="4" id="KW-1185">Reference proteome</keyword>
<name>A0AAE0V724_9TELE</name>
<dbReference type="EMBL" id="JAUCMX010000005">
    <property type="protein sequence ID" value="KAK3545882.1"/>
    <property type="molecule type" value="Genomic_DNA"/>
</dbReference>
<sequence>CSSLVFVDFNMARLQRGSSEPKGEKELSEEMSDLSDDEGPEEVTFDESKVVALKSAKDVRDSVKRGKELLKEKRRKRQLLFREQKKSRLLPEALLEELETVVQTPPSLPDDQGEQQKEKEIKMNSSKNVSKRLQGNCRVMRAKDGSGNTSMQKSAMDFIEARLYGSGTQRTTNAELLSLEKKRGFNQGAAVQFTNKKWGADQKAKAEKCNKRFIHRQKLIST</sequence>
<evidence type="ECO:0000313" key="3">
    <source>
        <dbReference type="EMBL" id="KAK3545882.1"/>
    </source>
</evidence>
<dbReference type="PANTHER" id="PTHR32337:SF2">
    <property type="entry name" value="NUCLEOLAR PROTEIN 7"/>
    <property type="match status" value="1"/>
</dbReference>
<protein>
    <recommendedName>
        <fullName evidence="2">U3 small nucleolar RNA-associated protein NOL7 C-terminal domain-containing protein</fullName>
    </recommendedName>
</protein>
<reference evidence="3" key="1">
    <citation type="submission" date="2023-06" db="EMBL/GenBank/DDBJ databases">
        <title>Male Hemibagrus guttatus genome.</title>
        <authorList>
            <person name="Bian C."/>
        </authorList>
    </citation>
    <scope>NUCLEOTIDE SEQUENCE</scope>
    <source>
        <strain evidence="3">Male_cb2023</strain>
        <tissue evidence="3">Muscle</tissue>
    </source>
</reference>
<evidence type="ECO:0000313" key="4">
    <source>
        <dbReference type="Proteomes" id="UP001274896"/>
    </source>
</evidence>
<organism evidence="3 4">
    <name type="scientific">Hemibagrus guttatus</name>
    <dbReference type="NCBI Taxonomy" id="175788"/>
    <lineage>
        <taxon>Eukaryota</taxon>
        <taxon>Metazoa</taxon>
        <taxon>Chordata</taxon>
        <taxon>Craniata</taxon>
        <taxon>Vertebrata</taxon>
        <taxon>Euteleostomi</taxon>
        <taxon>Actinopterygii</taxon>
        <taxon>Neopterygii</taxon>
        <taxon>Teleostei</taxon>
        <taxon>Ostariophysi</taxon>
        <taxon>Siluriformes</taxon>
        <taxon>Bagridae</taxon>
        <taxon>Hemibagrus</taxon>
    </lineage>
</organism>
<feature type="domain" description="U3 small nucleolar RNA-associated protein NOL7 C-terminal" evidence="2">
    <location>
        <begin position="139"/>
        <end position="199"/>
    </location>
</feature>
<accession>A0AAE0V724</accession>